<accession>A0ABV9XKL2</accession>
<dbReference type="RefSeq" id="WP_345691308.1">
    <property type="nucleotide sequence ID" value="NZ_BAABIT010000001.1"/>
</dbReference>
<dbReference type="InterPro" id="IPR011990">
    <property type="entry name" value="TPR-like_helical_dom_sf"/>
</dbReference>
<dbReference type="Gene3D" id="1.25.40.10">
    <property type="entry name" value="Tetratricopeptide repeat domain"/>
    <property type="match status" value="1"/>
</dbReference>
<reference evidence="3" key="1">
    <citation type="journal article" date="2019" name="Int. J. Syst. Evol. Microbiol.">
        <title>The Global Catalogue of Microorganisms (GCM) 10K type strain sequencing project: providing services to taxonomists for standard genome sequencing and annotation.</title>
        <authorList>
            <consortium name="The Broad Institute Genomics Platform"/>
            <consortium name="The Broad Institute Genome Sequencing Center for Infectious Disease"/>
            <person name="Wu L."/>
            <person name="Ma J."/>
        </authorList>
    </citation>
    <scope>NUCLEOTIDE SEQUENCE [LARGE SCALE GENOMIC DNA]</scope>
    <source>
        <strain evidence="3">CGMCC 4.1648</strain>
    </source>
</reference>
<proteinExistence type="predicted"/>
<keyword evidence="3" id="KW-1185">Reference proteome</keyword>
<protein>
    <submittedName>
        <fullName evidence="2">Tetratricopeptide repeat protein</fullName>
    </submittedName>
</protein>
<evidence type="ECO:0000313" key="3">
    <source>
        <dbReference type="Proteomes" id="UP001595829"/>
    </source>
</evidence>
<evidence type="ECO:0000313" key="2">
    <source>
        <dbReference type="EMBL" id="MFC5024703.1"/>
    </source>
</evidence>
<evidence type="ECO:0000256" key="1">
    <source>
        <dbReference type="SAM" id="MobiDB-lite"/>
    </source>
</evidence>
<dbReference type="InterPro" id="IPR027417">
    <property type="entry name" value="P-loop_NTPase"/>
</dbReference>
<comment type="caution">
    <text evidence="2">The sequence shown here is derived from an EMBL/GenBank/DDBJ whole genome shotgun (WGS) entry which is preliminary data.</text>
</comment>
<dbReference type="SUPFAM" id="SSF52540">
    <property type="entry name" value="P-loop containing nucleoside triphosphate hydrolases"/>
    <property type="match status" value="1"/>
</dbReference>
<dbReference type="Proteomes" id="UP001595829">
    <property type="component" value="Unassembled WGS sequence"/>
</dbReference>
<sequence>MAADVMMRAVAENLWPEARGWLAMRGVGDVETLRHIDQAVSIEAEAGAIRAMTAVWFRRALAEDANAVLKIRDFVDRFGAERGSRTHNTVSGSTVGTLVQSGTIGTFHYNAAAAPPDPALWMPAAETTAVALGGRHDRPYVERDADAELDALVRGGGLVLVTGEPLTGRTTTAWAALHRLADHQVCVPPPGTDLRTLPERIRDRGGRCVLWLDDLERHLGDGGLDATLLARLTTMGVLVLATMTDTAYDEHRFGTSAHARLLLSHARVVELSREWSDAEWRRLRQHDDPHLNAVRLFTSLSITEYLAVAPELWAEWQWARRPSGRPRGHLLVRAAIDLARCGLRRLLPLELLREAHEAYGEDLDGSFEDALEWAVRPRLGLTGLLTEGKRGWGAFASLTAEAERDGATPPVPYAVWELALAHNRGAVQPRLRKELRARADAGEAEAAYRLGCLDGDEALLRTAADAGHVGAAGELGRLLADRGETREAEAYLEAAAEAGDARAATLLGMLLRDRARRWLHRAVVNEDARDLEAAEHLADLHLGAGEIDEAHYWYLEVVHTGSPRAAGSYGLLHRIWQQEDIARVWFDRAFDGGDRRYRDAYGDIMTVSQAESQLRVEYEEAEPGTQGVHATHLGAFLDNQGRPDEARAHYEEGFRLGDPYGAFRLARLLEKEGRPQDAATWMRKAADAGHPGARKALEDGADTVEG</sequence>
<feature type="region of interest" description="Disordered" evidence="1">
    <location>
        <begin position="684"/>
        <end position="706"/>
    </location>
</feature>
<organism evidence="2 3">
    <name type="scientific">Streptomyces coeruleoprunus</name>
    <dbReference type="NCBI Taxonomy" id="285563"/>
    <lineage>
        <taxon>Bacteria</taxon>
        <taxon>Bacillati</taxon>
        <taxon>Actinomycetota</taxon>
        <taxon>Actinomycetes</taxon>
        <taxon>Kitasatosporales</taxon>
        <taxon>Streptomycetaceae</taxon>
        <taxon>Streptomyces</taxon>
    </lineage>
</organism>
<name>A0ABV9XKL2_9ACTN</name>
<gene>
    <name evidence="2" type="ORF">ACFPM3_21495</name>
</gene>
<dbReference type="SUPFAM" id="SSF81901">
    <property type="entry name" value="HCP-like"/>
    <property type="match status" value="1"/>
</dbReference>
<dbReference type="EMBL" id="JBHSJD010000017">
    <property type="protein sequence ID" value="MFC5024703.1"/>
    <property type="molecule type" value="Genomic_DNA"/>
</dbReference>